<protein>
    <submittedName>
        <fullName evidence="1">Spore coat protein GerQ</fullName>
    </submittedName>
</protein>
<dbReference type="InterPro" id="IPR014099">
    <property type="entry name" value="Spore_coat_GerQ"/>
</dbReference>
<dbReference type="EMBL" id="MSZX01000004">
    <property type="protein sequence ID" value="OPA78583.1"/>
    <property type="molecule type" value="Genomic_DNA"/>
</dbReference>
<dbReference type="AlphaFoldDB" id="A0A1T2XG35"/>
<reference evidence="1 2" key="1">
    <citation type="submission" date="2017-01" db="EMBL/GenBank/DDBJ databases">
        <title>Genome analysis of Paenibacillus selenitrireducens ES3-24.</title>
        <authorList>
            <person name="Xu D."/>
            <person name="Yao R."/>
            <person name="Zheng S."/>
        </authorList>
    </citation>
    <scope>NUCLEOTIDE SEQUENCE [LARGE SCALE GENOMIC DNA]</scope>
    <source>
        <strain evidence="1 2">ES3-24</strain>
    </source>
</reference>
<keyword evidence="2" id="KW-1185">Reference proteome</keyword>
<organism evidence="1 2">
    <name type="scientific">Paenibacillus selenitireducens</name>
    <dbReference type="NCBI Taxonomy" id="1324314"/>
    <lineage>
        <taxon>Bacteria</taxon>
        <taxon>Bacillati</taxon>
        <taxon>Bacillota</taxon>
        <taxon>Bacilli</taxon>
        <taxon>Bacillales</taxon>
        <taxon>Paenibacillaceae</taxon>
        <taxon>Paenibacillus</taxon>
    </lineage>
</organism>
<dbReference type="Pfam" id="PF09671">
    <property type="entry name" value="Spore_GerQ"/>
    <property type="match status" value="1"/>
</dbReference>
<evidence type="ECO:0000313" key="1">
    <source>
        <dbReference type="EMBL" id="OPA78583.1"/>
    </source>
</evidence>
<comment type="caution">
    <text evidence="1">The sequence shown here is derived from an EMBL/GenBank/DDBJ whole genome shotgun (WGS) entry which is preliminary data.</text>
</comment>
<name>A0A1T2XG35_9BACL</name>
<dbReference type="STRING" id="1324314.BVG16_12010"/>
<dbReference type="PIRSF" id="PIRSF038931">
    <property type="entry name" value="GerQ"/>
    <property type="match status" value="1"/>
</dbReference>
<keyword evidence="1" id="KW-0946">Virion</keyword>
<dbReference type="Proteomes" id="UP000190188">
    <property type="component" value="Unassembled WGS sequence"/>
</dbReference>
<gene>
    <name evidence="1" type="ORF">BVG16_12010</name>
</gene>
<dbReference type="RefSeq" id="WP_078498919.1">
    <property type="nucleotide sequence ID" value="NZ_MSZX01000004.1"/>
</dbReference>
<accession>A0A1T2XG35</accession>
<proteinExistence type="predicted"/>
<evidence type="ECO:0000313" key="2">
    <source>
        <dbReference type="Proteomes" id="UP000190188"/>
    </source>
</evidence>
<keyword evidence="1" id="KW-0167">Capsid protein</keyword>
<sequence length="171" mass="18360">MNYYYRSSTGNYGYGAPTQMPMGSGQPYPAPMNVGMPAPMNVGMPTPAPMNVGMPAPAPTPQGPLAASGGVITPSGSVFASITEQSFVENILRMNLGKVGTFYMTYENNCDWNAKIFKGVVEAAGRDHIIISDTTTGQRIILLMVNLDFVTFDEPLNYTYPGVIGNPPQPR</sequence>
<dbReference type="NCBIfam" id="TIGR02728">
    <property type="entry name" value="spore_gerQ"/>
    <property type="match status" value="1"/>
</dbReference>